<proteinExistence type="predicted"/>
<reference evidence="1" key="1">
    <citation type="journal article" date="2021" name="Proc. Natl. Acad. Sci. U.S.A.">
        <title>A Catalog of Tens of Thousands of Viruses from Human Metagenomes Reveals Hidden Associations with Chronic Diseases.</title>
        <authorList>
            <person name="Tisza M.J."/>
            <person name="Buck C.B."/>
        </authorList>
    </citation>
    <scope>NUCLEOTIDE SEQUENCE</scope>
    <source>
        <strain evidence="1">CtTC45</strain>
    </source>
</reference>
<protein>
    <submittedName>
        <fullName evidence="1">Uncharacterized protein</fullName>
    </submittedName>
</protein>
<accession>A0A8S5LQM3</accession>
<sequence>MITDRYIPDPSEFAGKIYSSDFETNTRIFHSMSDIADRIRADESFNRSCEKQTSVIRNHKNKES</sequence>
<organism evidence="1">
    <name type="scientific">Siphoviridae sp. ctTC45</name>
    <dbReference type="NCBI Taxonomy" id="2827573"/>
    <lineage>
        <taxon>Viruses</taxon>
        <taxon>Duplodnaviria</taxon>
        <taxon>Heunggongvirae</taxon>
        <taxon>Uroviricota</taxon>
        <taxon>Caudoviricetes</taxon>
    </lineage>
</organism>
<dbReference type="EMBL" id="BK015895">
    <property type="protein sequence ID" value="DAD72234.1"/>
    <property type="molecule type" value="Genomic_DNA"/>
</dbReference>
<evidence type="ECO:0000313" key="1">
    <source>
        <dbReference type="EMBL" id="DAD72234.1"/>
    </source>
</evidence>
<name>A0A8S5LQM3_9CAUD</name>